<organism evidence="2 3">
    <name type="scientific">Stephania yunnanensis</name>
    <dbReference type="NCBI Taxonomy" id="152371"/>
    <lineage>
        <taxon>Eukaryota</taxon>
        <taxon>Viridiplantae</taxon>
        <taxon>Streptophyta</taxon>
        <taxon>Embryophyta</taxon>
        <taxon>Tracheophyta</taxon>
        <taxon>Spermatophyta</taxon>
        <taxon>Magnoliopsida</taxon>
        <taxon>Ranunculales</taxon>
        <taxon>Menispermaceae</taxon>
        <taxon>Menispermoideae</taxon>
        <taxon>Cissampelideae</taxon>
        <taxon>Stephania</taxon>
    </lineage>
</organism>
<reference evidence="2 3" key="1">
    <citation type="submission" date="2024-01" db="EMBL/GenBank/DDBJ databases">
        <title>Genome assemblies of Stephania.</title>
        <authorList>
            <person name="Yang L."/>
        </authorList>
    </citation>
    <scope>NUCLEOTIDE SEQUENCE [LARGE SCALE GENOMIC DNA]</scope>
    <source>
        <strain evidence="2">YNDBR</strain>
        <tissue evidence="2">Leaf</tissue>
    </source>
</reference>
<evidence type="ECO:0000313" key="2">
    <source>
        <dbReference type="EMBL" id="KAK9143123.1"/>
    </source>
</evidence>
<protein>
    <recommendedName>
        <fullName evidence="4">DUF4283 domain-containing protein</fullName>
    </recommendedName>
</protein>
<evidence type="ECO:0000256" key="1">
    <source>
        <dbReference type="SAM" id="MobiDB-lite"/>
    </source>
</evidence>
<dbReference type="EMBL" id="JBBNAF010000005">
    <property type="protein sequence ID" value="KAK9143123.1"/>
    <property type="molecule type" value="Genomic_DNA"/>
</dbReference>
<proteinExistence type="predicted"/>
<sequence>MEKSKIAIDDAWIKANGIPLNIWNEKAFMMIGSIFGGLIKVEEQTKMSKSMKSTLFKVKGAQNKFFPAILPVENWGRTLRLLVEACPAREEPEVEEDDNDVDEGNPSSDNMYAVAKIGEMTAPI</sequence>
<feature type="compositionally biased region" description="Acidic residues" evidence="1">
    <location>
        <begin position="92"/>
        <end position="103"/>
    </location>
</feature>
<accession>A0AAP0PFE2</accession>
<dbReference type="AlphaFoldDB" id="A0AAP0PFE2"/>
<dbReference type="Proteomes" id="UP001420932">
    <property type="component" value="Unassembled WGS sequence"/>
</dbReference>
<name>A0AAP0PFE2_9MAGN</name>
<evidence type="ECO:0008006" key="4">
    <source>
        <dbReference type="Google" id="ProtNLM"/>
    </source>
</evidence>
<gene>
    <name evidence="2" type="ORF">Syun_012523</name>
</gene>
<keyword evidence="3" id="KW-1185">Reference proteome</keyword>
<evidence type="ECO:0000313" key="3">
    <source>
        <dbReference type="Proteomes" id="UP001420932"/>
    </source>
</evidence>
<comment type="caution">
    <text evidence="2">The sequence shown here is derived from an EMBL/GenBank/DDBJ whole genome shotgun (WGS) entry which is preliminary data.</text>
</comment>
<feature type="region of interest" description="Disordered" evidence="1">
    <location>
        <begin position="89"/>
        <end position="112"/>
    </location>
</feature>